<protein>
    <recommendedName>
        <fullName evidence="3">F-box domain-containing protein</fullName>
    </recommendedName>
</protein>
<gene>
    <name evidence="1" type="ORF">N7G274_009364</name>
</gene>
<evidence type="ECO:0008006" key="3">
    <source>
        <dbReference type="Google" id="ProtNLM"/>
    </source>
</evidence>
<dbReference type="EMBL" id="JBEFKJ010000036">
    <property type="protein sequence ID" value="KAL2037889.1"/>
    <property type="molecule type" value="Genomic_DNA"/>
</dbReference>
<evidence type="ECO:0000313" key="2">
    <source>
        <dbReference type="Proteomes" id="UP001590950"/>
    </source>
</evidence>
<reference evidence="1 2" key="1">
    <citation type="submission" date="2024-09" db="EMBL/GenBank/DDBJ databases">
        <title>Rethinking Asexuality: The Enigmatic Case of Functional Sexual Genes in Lepraria (Stereocaulaceae).</title>
        <authorList>
            <person name="Doellman M."/>
            <person name="Sun Y."/>
            <person name="Barcenas-Pena A."/>
            <person name="Lumbsch H.T."/>
            <person name="Grewe F."/>
        </authorList>
    </citation>
    <scope>NUCLEOTIDE SEQUENCE [LARGE SCALE GENOMIC DNA]</scope>
    <source>
        <strain evidence="1 2">Mercado 3170</strain>
    </source>
</reference>
<accession>A0ABR3ZW90</accession>
<name>A0ABR3ZW90_9LECA</name>
<evidence type="ECO:0000313" key="1">
    <source>
        <dbReference type="EMBL" id="KAL2037889.1"/>
    </source>
</evidence>
<keyword evidence="2" id="KW-1185">Reference proteome</keyword>
<organism evidence="1 2">
    <name type="scientific">Stereocaulon virgatum</name>
    <dbReference type="NCBI Taxonomy" id="373712"/>
    <lineage>
        <taxon>Eukaryota</taxon>
        <taxon>Fungi</taxon>
        <taxon>Dikarya</taxon>
        <taxon>Ascomycota</taxon>
        <taxon>Pezizomycotina</taxon>
        <taxon>Lecanoromycetes</taxon>
        <taxon>OSLEUM clade</taxon>
        <taxon>Lecanoromycetidae</taxon>
        <taxon>Lecanorales</taxon>
        <taxon>Lecanorineae</taxon>
        <taxon>Stereocaulaceae</taxon>
        <taxon>Stereocaulon</taxon>
    </lineage>
</organism>
<sequence length="347" mass="40307">MMSSTTRPAATKGSRCTLPPEIWTMIFQEVHGTNCLEKMVWLWTEGRHVSKYFMSIIEELFRTVYLPEARIRFYLDRHSEVADEFEFVVDAWEKASHEAFQSRILDATDPSDYDFHLLDFLDEGDHSKAIFSIDKPLMKSTRRDDLIFRRLWERTRLGDTPIGIQVCQAINDTQLPDLRIDQQLQTLSFCWRGMFTKLLGEEKAAIATWNSWQRYFGSWLASRPAWTTSVDASNDFCEAMLTWAKSRSLHYCPNPGIPGFNGAMGTCQVIARRGRLRRQSRALFGTTIVDDYIANNRPYPRRYARRWDDSRYPPSRFAVNSDEHVIEHESRDVGVSAPMTCHSSAKY</sequence>
<dbReference type="Proteomes" id="UP001590950">
    <property type="component" value="Unassembled WGS sequence"/>
</dbReference>
<proteinExistence type="predicted"/>
<comment type="caution">
    <text evidence="1">The sequence shown here is derived from an EMBL/GenBank/DDBJ whole genome shotgun (WGS) entry which is preliminary data.</text>
</comment>